<dbReference type="PROSITE" id="PS01124">
    <property type="entry name" value="HTH_ARAC_FAMILY_2"/>
    <property type="match status" value="1"/>
</dbReference>
<keyword evidence="8" id="KW-1185">Reference proteome</keyword>
<dbReference type="Proteomes" id="UP000886597">
    <property type="component" value="Unassembled WGS sequence"/>
</dbReference>
<organism evidence="6 7">
    <name type="scientific">Tetragenococcus koreensis</name>
    <dbReference type="NCBI Taxonomy" id="290335"/>
    <lineage>
        <taxon>Bacteria</taxon>
        <taxon>Bacillati</taxon>
        <taxon>Bacillota</taxon>
        <taxon>Bacilli</taxon>
        <taxon>Lactobacillales</taxon>
        <taxon>Enterococcaceae</taxon>
        <taxon>Tetragenococcus</taxon>
    </lineage>
</organism>
<reference evidence="6" key="2">
    <citation type="journal article" date="2020" name="Int. Dairy J.">
        <title>Lactic acid bacterial diversity in Brie cheese focusing on salt concentration and pH of isolation medium and characterisation of halophilic and alkaliphilic lactic acid bacterial isolates.</title>
        <authorList>
            <person name="Unno R."/>
            <person name="Matsutani M."/>
            <person name="Suzuki T."/>
            <person name="Kodama K."/>
            <person name="Matsushita H."/>
            <person name="Yamasato K."/>
            <person name="Koizumi Y."/>
            <person name="Ishikawa M."/>
        </authorList>
    </citation>
    <scope>NUCLEOTIDE SEQUENCE</scope>
    <source>
        <strain evidence="6">7C1</strain>
        <strain evidence="5">8C4</strain>
    </source>
</reference>
<evidence type="ECO:0000256" key="2">
    <source>
        <dbReference type="ARBA" id="ARBA00023125"/>
    </source>
</evidence>
<dbReference type="InterPro" id="IPR018062">
    <property type="entry name" value="HTH_AraC-typ_CS"/>
</dbReference>
<dbReference type="RefSeq" id="WP_202583393.1">
    <property type="nucleotide sequence ID" value="NZ_BKBO01000001.1"/>
</dbReference>
<accession>A0AAN4RID1</accession>
<dbReference type="PANTHER" id="PTHR43280:SF2">
    <property type="entry name" value="HTH-TYPE TRANSCRIPTIONAL REGULATOR EXSA"/>
    <property type="match status" value="1"/>
</dbReference>
<proteinExistence type="predicted"/>
<evidence type="ECO:0000313" key="8">
    <source>
        <dbReference type="Proteomes" id="UP000886607"/>
    </source>
</evidence>
<dbReference type="EMBL" id="BKBO01000001">
    <property type="protein sequence ID" value="GEQ48158.1"/>
    <property type="molecule type" value="Genomic_DNA"/>
</dbReference>
<evidence type="ECO:0000256" key="1">
    <source>
        <dbReference type="ARBA" id="ARBA00023015"/>
    </source>
</evidence>
<sequence>MQKKLHIENQNVDVDQLIYKIGSYHYNWHNNLELFWLISGRIEMTVDGCSQVMEKGDIILINSNSGHVTFALKPNSIAMRMYISPDFFIKNSYNLDQGYFELNTLWEKNNPVFQHLRKALANLYLCTENGTKNLVKINKYLFSIADLLSEFYQKGNKKMNLQAVTQGETAMDTVVEYIKNHYAEEITLDLLAKKCNYSSSYLSKLFKSELGINFYEYLTRHRLIYAIKDLANPELKISEITFRNGFSDVKSFNNMFKKHFQQTPSAYRNQLNNDLKIVDRQFKKDLTTEEKEDITLYLKKLVSNGSVQLENPCSGCLAKEYEEKYFGLVKNIKQVMTN</sequence>
<evidence type="ECO:0000313" key="6">
    <source>
        <dbReference type="EMBL" id="GEQ53166.1"/>
    </source>
</evidence>
<protein>
    <submittedName>
        <fullName evidence="6">AraC family transcriptional regulator</fullName>
    </submittedName>
</protein>
<dbReference type="InterPro" id="IPR011051">
    <property type="entry name" value="RmlC_Cupin_sf"/>
</dbReference>
<evidence type="ECO:0000256" key="3">
    <source>
        <dbReference type="ARBA" id="ARBA00023163"/>
    </source>
</evidence>
<dbReference type="EMBL" id="BKBQ01000001">
    <property type="protein sequence ID" value="GEQ53166.1"/>
    <property type="molecule type" value="Genomic_DNA"/>
</dbReference>
<dbReference type="AlphaFoldDB" id="A0AAN4RID1"/>
<dbReference type="GO" id="GO:0043565">
    <property type="term" value="F:sequence-specific DNA binding"/>
    <property type="evidence" value="ECO:0007669"/>
    <property type="project" value="InterPro"/>
</dbReference>
<dbReference type="InterPro" id="IPR020449">
    <property type="entry name" value="Tscrpt_reg_AraC-type_HTH"/>
</dbReference>
<gene>
    <name evidence="5" type="ORF">TK11N_00100</name>
    <name evidence="6" type="ORF">TK2N_00100</name>
</gene>
<dbReference type="PRINTS" id="PR00032">
    <property type="entry name" value="HTHARAC"/>
</dbReference>
<evidence type="ECO:0000259" key="4">
    <source>
        <dbReference type="PROSITE" id="PS01124"/>
    </source>
</evidence>
<dbReference type="InterPro" id="IPR014710">
    <property type="entry name" value="RmlC-like_jellyroll"/>
</dbReference>
<dbReference type="Pfam" id="PF12833">
    <property type="entry name" value="HTH_18"/>
    <property type="match status" value="1"/>
</dbReference>
<dbReference type="Gene3D" id="2.60.120.10">
    <property type="entry name" value="Jelly Rolls"/>
    <property type="match status" value="1"/>
</dbReference>
<dbReference type="PANTHER" id="PTHR43280">
    <property type="entry name" value="ARAC-FAMILY TRANSCRIPTIONAL REGULATOR"/>
    <property type="match status" value="1"/>
</dbReference>
<dbReference type="InterPro" id="IPR013096">
    <property type="entry name" value="Cupin_2"/>
</dbReference>
<dbReference type="SUPFAM" id="SSF46689">
    <property type="entry name" value="Homeodomain-like"/>
    <property type="match status" value="2"/>
</dbReference>
<dbReference type="GO" id="GO:0003700">
    <property type="term" value="F:DNA-binding transcription factor activity"/>
    <property type="evidence" value="ECO:0007669"/>
    <property type="project" value="InterPro"/>
</dbReference>
<dbReference type="InterPro" id="IPR009057">
    <property type="entry name" value="Homeodomain-like_sf"/>
</dbReference>
<evidence type="ECO:0000313" key="7">
    <source>
        <dbReference type="Proteomes" id="UP000886597"/>
    </source>
</evidence>
<dbReference type="PROSITE" id="PS00041">
    <property type="entry name" value="HTH_ARAC_FAMILY_1"/>
    <property type="match status" value="1"/>
</dbReference>
<name>A0AAN4RID1_9ENTE</name>
<evidence type="ECO:0000313" key="5">
    <source>
        <dbReference type="EMBL" id="GEQ48158.1"/>
    </source>
</evidence>
<keyword evidence="1" id="KW-0805">Transcription regulation</keyword>
<dbReference type="SUPFAM" id="SSF51182">
    <property type="entry name" value="RmlC-like cupins"/>
    <property type="match status" value="1"/>
</dbReference>
<dbReference type="Gene3D" id="1.10.10.60">
    <property type="entry name" value="Homeodomain-like"/>
    <property type="match status" value="2"/>
</dbReference>
<dbReference type="Pfam" id="PF07883">
    <property type="entry name" value="Cupin_2"/>
    <property type="match status" value="1"/>
</dbReference>
<dbReference type="SMART" id="SM00342">
    <property type="entry name" value="HTH_ARAC"/>
    <property type="match status" value="1"/>
</dbReference>
<comment type="caution">
    <text evidence="6">The sequence shown here is derived from an EMBL/GenBank/DDBJ whole genome shotgun (WGS) entry which is preliminary data.</text>
</comment>
<reference evidence="6" key="1">
    <citation type="submission" date="2019-08" db="EMBL/GenBank/DDBJ databases">
        <authorList>
            <person name="Ishikawa M."/>
            <person name="Suzuki T."/>
            <person name="Matsutani M."/>
        </authorList>
    </citation>
    <scope>NUCLEOTIDE SEQUENCE</scope>
    <source>
        <strain evidence="6">7C1</strain>
        <strain evidence="5">8C4</strain>
    </source>
</reference>
<dbReference type="Proteomes" id="UP000886607">
    <property type="component" value="Unassembled WGS sequence"/>
</dbReference>
<keyword evidence="2" id="KW-0238">DNA-binding</keyword>
<dbReference type="InterPro" id="IPR018060">
    <property type="entry name" value="HTH_AraC"/>
</dbReference>
<feature type="domain" description="HTH araC/xylS-type" evidence="4">
    <location>
        <begin position="172"/>
        <end position="270"/>
    </location>
</feature>
<keyword evidence="3" id="KW-0804">Transcription</keyword>